<dbReference type="Pfam" id="PF00989">
    <property type="entry name" value="PAS"/>
    <property type="match status" value="2"/>
</dbReference>
<feature type="domain" description="PAC" evidence="5">
    <location>
        <begin position="326"/>
        <end position="378"/>
    </location>
</feature>
<dbReference type="Pfam" id="PF08448">
    <property type="entry name" value="PAS_4"/>
    <property type="match status" value="1"/>
</dbReference>
<feature type="coiled-coil region" evidence="3">
    <location>
        <begin position="613"/>
        <end position="647"/>
    </location>
</feature>
<dbReference type="SMART" id="SM00065">
    <property type="entry name" value="GAF"/>
    <property type="match status" value="1"/>
</dbReference>
<dbReference type="PROSITE" id="PS50113">
    <property type="entry name" value="PAC"/>
    <property type="match status" value="2"/>
</dbReference>
<dbReference type="NCBIfam" id="TIGR00229">
    <property type="entry name" value="sensory_box"/>
    <property type="match status" value="5"/>
</dbReference>
<evidence type="ECO:0000259" key="5">
    <source>
        <dbReference type="PROSITE" id="PS50113"/>
    </source>
</evidence>
<dbReference type="Proteomes" id="UP000830542">
    <property type="component" value="Chromosome"/>
</dbReference>
<dbReference type="CDD" id="cd00130">
    <property type="entry name" value="PAS"/>
    <property type="match status" value="4"/>
</dbReference>
<evidence type="ECO:0000313" key="7">
    <source>
        <dbReference type="EMBL" id="UOO95225.1"/>
    </source>
</evidence>
<dbReference type="SUPFAM" id="SSF55781">
    <property type="entry name" value="GAF domain-like"/>
    <property type="match status" value="1"/>
</dbReference>
<feature type="domain" description="PAS" evidence="4">
    <location>
        <begin position="503"/>
        <end position="543"/>
    </location>
</feature>
<feature type="domain" description="PAS" evidence="4">
    <location>
        <begin position="254"/>
        <end position="311"/>
    </location>
</feature>
<evidence type="ECO:0000256" key="2">
    <source>
        <dbReference type="ARBA" id="ARBA00023163"/>
    </source>
</evidence>
<dbReference type="InterPro" id="IPR001610">
    <property type="entry name" value="PAC"/>
</dbReference>
<dbReference type="EMBL" id="BAAADN010000034">
    <property type="protein sequence ID" value="GAA0465657.1"/>
    <property type="molecule type" value="Genomic_DNA"/>
</dbReference>
<feature type="domain" description="PAC" evidence="5">
    <location>
        <begin position="450"/>
        <end position="502"/>
    </location>
</feature>
<dbReference type="PANTHER" id="PTHR44757">
    <property type="entry name" value="DIGUANYLATE CYCLASE DGCP"/>
    <property type="match status" value="1"/>
</dbReference>
<evidence type="ECO:0000313" key="9">
    <source>
        <dbReference type="Proteomes" id="UP001500962"/>
    </source>
</evidence>
<dbReference type="Pfam" id="PF13426">
    <property type="entry name" value="PAS_9"/>
    <property type="match status" value="2"/>
</dbReference>
<dbReference type="InterPro" id="IPR000700">
    <property type="entry name" value="PAS-assoc_C"/>
</dbReference>
<dbReference type="RefSeq" id="WP_244702649.1">
    <property type="nucleotide sequence ID" value="NZ_BAAADN010000034.1"/>
</dbReference>
<dbReference type="InterPro" id="IPR013656">
    <property type="entry name" value="PAS_4"/>
</dbReference>
<dbReference type="SMART" id="SM00086">
    <property type="entry name" value="PAC"/>
    <property type="match status" value="5"/>
</dbReference>
<dbReference type="InterPro" id="IPR003018">
    <property type="entry name" value="GAF"/>
</dbReference>
<dbReference type="InterPro" id="IPR013767">
    <property type="entry name" value="PAS_fold"/>
</dbReference>
<organism evidence="6 9">
    <name type="scientific">Halococcus dombrowskii</name>
    <dbReference type="NCBI Taxonomy" id="179637"/>
    <lineage>
        <taxon>Archaea</taxon>
        <taxon>Methanobacteriati</taxon>
        <taxon>Methanobacteriota</taxon>
        <taxon>Stenosarchaea group</taxon>
        <taxon>Halobacteria</taxon>
        <taxon>Halobacteriales</taxon>
        <taxon>Halococcaceae</taxon>
        <taxon>Halococcus</taxon>
    </lineage>
</organism>
<name>A0AAV3SJ28_HALDO</name>
<dbReference type="GeneID" id="71760294"/>
<evidence type="ECO:0000256" key="1">
    <source>
        <dbReference type="ARBA" id="ARBA00023015"/>
    </source>
</evidence>
<dbReference type="SUPFAM" id="SSF55785">
    <property type="entry name" value="PYP-like sensor domain (PAS domain)"/>
    <property type="match status" value="5"/>
</dbReference>
<evidence type="ECO:0000256" key="3">
    <source>
        <dbReference type="SAM" id="Coils"/>
    </source>
</evidence>
<accession>A0AAV3SJ28</accession>
<evidence type="ECO:0000313" key="6">
    <source>
        <dbReference type="EMBL" id="GAA0465657.1"/>
    </source>
</evidence>
<dbReference type="InterPro" id="IPR052155">
    <property type="entry name" value="Biofilm_reg_signaling"/>
</dbReference>
<dbReference type="AlphaFoldDB" id="A0AAV3SJ28"/>
<evidence type="ECO:0000313" key="8">
    <source>
        <dbReference type="Proteomes" id="UP000830542"/>
    </source>
</evidence>
<sequence length="1036" mass="116873">MSDQAHGPVDWREFGAASIDGVGVLDGDEYVYTNRPFADVYGYDDPDELVGTAWQDRSDPDECKRIASEVLPQVHEEGHWRGETVGRRRDGETIPLELSLRATENELVVWIVRDAAKPDHQERSRRRSNDRDHRLSTTDSVPIWIVTTEPKIVYCNPAAATVLGVDDPDAVLGRTPAAFIHEDDRAQAHRRFQQVIDEREATEPFEGRLVGLDEDERTVELRMTPVAYEGEPAAQVVINDVSAHEHTKGMPEDEQRFTRTVIDALEDVLYVVDENDDMIRWNDRLNERLGYTDEEIAGMDLSDFLTEVDRNSPPESGIQIDDRPNRTRELDLETAEGEAIPHELREVADIDEPSGERYRVGIARDISERRRRQHERERYETIIETVKDGVYILDDDLRFSFVNDALCETFGRSREELLGTSAIEFFVHDDERALADEMRERVVNGDTDIGSIEGEVATPDGEIVYLEARYRPYPEPDGEYRGSVGVIRDITERKEREQELRAARQFNEELVENAPFGMFRLDEELRIAYENPRAEEIIGLPDEMSSSDAIGVPFHELPSVVETGQAERFTRLQDGETVEFEFPFESIYDQEAYFTGRTVPLYRDDEFDGAILMATDISERRRQERELEQQRDELETLNRINDLLLEITRELLGRSTREQIEHTVCDRLAASELYQFAWIGEPEADGDQLVARASAGIDDGYVEAITVTADGTETGQGPSGRALRTGDVQVSQNIRTDPAFEPWREAALDRDIQSAAAIPLLHGVATYGCLAVYTTRPLGFSQREQRAFELLGEAVGFAIHAIETRRLLFADAVLELEFRITDSDQFLIRHSERFECELSVSGYVATKSGGWLLYVGVQGASPEAVCEAATGLDELEHVRVVRDGGDEGLLEYRFAESTLLGTLTEAGVKLGSADVDAGTGRLVVEAPQDAAVRNLVDRIRDVAPTATLLAQRERDRSAVEFDVPGGPIEKLTDRQREALETAYHAGYFEWPRESTATEVAESMGIAAPTLNRHFRRAQHKLLSTLFDSMEDTAQRP</sequence>
<dbReference type="InterPro" id="IPR029016">
    <property type="entry name" value="GAF-like_dom_sf"/>
</dbReference>
<dbReference type="PROSITE" id="PS50112">
    <property type="entry name" value="PAS"/>
    <property type="match status" value="4"/>
</dbReference>
<dbReference type="KEGG" id="hdo:MUK72_00560"/>
<dbReference type="Pfam" id="PF13185">
    <property type="entry name" value="GAF_2"/>
    <property type="match status" value="1"/>
</dbReference>
<dbReference type="EMBL" id="CP095005">
    <property type="protein sequence ID" value="UOO95225.1"/>
    <property type="molecule type" value="Genomic_DNA"/>
</dbReference>
<dbReference type="InterPro" id="IPR035965">
    <property type="entry name" value="PAS-like_dom_sf"/>
</dbReference>
<keyword evidence="1" id="KW-0805">Transcription regulation</keyword>
<reference evidence="6" key="1">
    <citation type="journal article" date="2014" name="Int. J. Syst. Evol. Microbiol.">
        <title>Complete genome sequence of Corynebacterium casei LMG S-19264T (=DSM 44701T), isolated from a smear-ripened cheese.</title>
        <authorList>
            <consortium name="US DOE Joint Genome Institute (JGI-PGF)"/>
            <person name="Walter F."/>
            <person name="Albersmeier A."/>
            <person name="Kalinowski J."/>
            <person name="Ruckert C."/>
        </authorList>
    </citation>
    <scope>NUCLEOTIDE SEQUENCE</scope>
    <source>
        <strain evidence="6">JCM 12289</strain>
    </source>
</reference>
<dbReference type="SMART" id="SM00091">
    <property type="entry name" value="PAS"/>
    <property type="match status" value="5"/>
</dbReference>
<proteinExistence type="predicted"/>
<reference evidence="6" key="3">
    <citation type="submission" date="2023-12" db="EMBL/GenBank/DDBJ databases">
        <authorList>
            <person name="Sun Q."/>
            <person name="Inoue M."/>
        </authorList>
    </citation>
    <scope>NUCLEOTIDE SEQUENCE</scope>
    <source>
        <strain evidence="6">JCM 12289</strain>
    </source>
</reference>
<protein>
    <submittedName>
        <fullName evidence="7">PAS domain S-box protein</fullName>
    </submittedName>
</protein>
<dbReference type="InterPro" id="IPR031803">
    <property type="entry name" value="BAT_GAF/HTH-assoc"/>
</dbReference>
<dbReference type="Gene3D" id="3.30.450.40">
    <property type="match status" value="1"/>
</dbReference>
<dbReference type="Proteomes" id="UP001500962">
    <property type="component" value="Unassembled WGS sequence"/>
</dbReference>
<feature type="domain" description="PAS" evidence="4">
    <location>
        <begin position="375"/>
        <end position="446"/>
    </location>
</feature>
<dbReference type="GO" id="GO:0006355">
    <property type="term" value="P:regulation of DNA-templated transcription"/>
    <property type="evidence" value="ECO:0007669"/>
    <property type="project" value="InterPro"/>
</dbReference>
<dbReference type="Pfam" id="PF04967">
    <property type="entry name" value="HTH_10"/>
    <property type="match status" value="1"/>
</dbReference>
<evidence type="ECO:0000259" key="4">
    <source>
        <dbReference type="PROSITE" id="PS50112"/>
    </source>
</evidence>
<dbReference type="Gene3D" id="3.30.450.20">
    <property type="entry name" value="PAS domain"/>
    <property type="match status" value="5"/>
</dbReference>
<keyword evidence="8" id="KW-1185">Reference proteome</keyword>
<feature type="domain" description="PAS" evidence="4">
    <location>
        <begin position="142"/>
        <end position="199"/>
    </location>
</feature>
<reference evidence="7" key="2">
    <citation type="submission" date="2022-04" db="EMBL/GenBank/DDBJ databases">
        <title>Sequencing and genomic assembly of Halococcus dombrowskii.</title>
        <authorList>
            <person name="Lim S.W."/>
            <person name="MacLea K.S."/>
        </authorList>
    </citation>
    <scope>NUCLEOTIDE SEQUENCE</scope>
    <source>
        <strain evidence="7">H4</strain>
    </source>
</reference>
<gene>
    <name evidence="6" type="ORF">GCM10008985_23310</name>
    <name evidence="7" type="ORF">MUK72_00560</name>
</gene>
<dbReference type="Pfam" id="PF15915">
    <property type="entry name" value="BAT"/>
    <property type="match status" value="1"/>
</dbReference>
<keyword evidence="3" id="KW-0175">Coiled coil</keyword>
<dbReference type="PANTHER" id="PTHR44757:SF2">
    <property type="entry name" value="BIOFILM ARCHITECTURE MAINTENANCE PROTEIN MBAA"/>
    <property type="match status" value="1"/>
</dbReference>
<keyword evidence="2" id="KW-0804">Transcription</keyword>
<dbReference type="InterPro" id="IPR000014">
    <property type="entry name" value="PAS"/>
</dbReference>
<dbReference type="InterPro" id="IPR007050">
    <property type="entry name" value="HTH_bacterioopsin"/>
</dbReference>